<dbReference type="AlphaFoldDB" id="A0A7U8C648"/>
<dbReference type="Proteomes" id="UP000002171">
    <property type="component" value="Unassembled WGS sequence"/>
</dbReference>
<comment type="caution">
    <text evidence="5">The sequence shown here is derived from an EMBL/GenBank/DDBJ whole genome shotgun (WGS) entry which is preliminary data.</text>
</comment>
<dbReference type="GO" id="GO:0016020">
    <property type="term" value="C:membrane"/>
    <property type="evidence" value="ECO:0007669"/>
    <property type="project" value="InterPro"/>
</dbReference>
<keyword evidence="1" id="KW-1133">Transmembrane helix</keyword>
<sequence length="783" mass="89942">MNLNKRASILILPVILISYILIALVVYNQQSQSIRQLEQNKLNLRLSALRSEFTRYNSFLDAYLVSLVEGETLARFIREPENIYQDRRLTENLSSSVRRFFSNNTEFASLSVLNTDQQLIFYVENSLDPFGEIRQSQLEMAQRMRKEKVLSIWEYRAEAEEAIMQQGIMLDSRTLTPPQITQLEHTLKVLVAVLPSGFNQLLSETKQEFSADIAFVSGKDFSPPPEGKLYSEIALKPYYHLTITPSDTYLAQQLLVLKQQFMLIVFIATIATYLLLQFLIRRFITSPIARLDHQLTEVMAQRRENIDASRSKDEVGRLGRKFQSLYEKLHNSYQESHIQSRTDALTRLPNRAAFYETASIKLGEAERKQSNISIIYIDLDNFKFVNDKYGHEIGDELLKAVAIRLAHIISIKWKHTYSDEYVYRLSGDEFIAILPNAGTVKAQELSQTILKQFADGYHFELGHFPVTASIGIATYPQDGHTLSQLISNADLAMYQAKKSGKNKLAIYSKELAKKDRQAKEIESRLKDIDFDSELSLFYMPIIDRENQVKGCEVLLRWHSEDLGFVSPALFIPIAESSGMFEAIDLWVIEEAFKSYPQLIQKFGAHLELSINISSAEIGSERFIRTLEALAKEYQINPDNFVIEITETFSIEQNKAALNWLSELRKLGFNIAIDDFGTGYTSLMQMLDYPVDFIKFDRELVERLIKPEKHALVKALIDLCHFQGTRVVAEGIETQYHMDILHQAGCDYQQGFFIAKPMPLTEFLNWHLSYIDAQKFDQSSKTAL</sequence>
<evidence type="ECO:0000259" key="2">
    <source>
        <dbReference type="PROSITE" id="PS50883"/>
    </source>
</evidence>
<feature type="transmembrane region" description="Helical" evidence="1">
    <location>
        <begin position="7"/>
        <end position="27"/>
    </location>
</feature>
<dbReference type="NCBIfam" id="TIGR00254">
    <property type="entry name" value="GGDEF"/>
    <property type="match status" value="1"/>
</dbReference>
<keyword evidence="1" id="KW-0472">Membrane</keyword>
<organism evidence="5 6">
    <name type="scientific">Neptuniibacter caesariensis</name>
    <dbReference type="NCBI Taxonomy" id="207954"/>
    <lineage>
        <taxon>Bacteria</taxon>
        <taxon>Pseudomonadati</taxon>
        <taxon>Pseudomonadota</taxon>
        <taxon>Gammaproteobacteria</taxon>
        <taxon>Oceanospirillales</taxon>
        <taxon>Oceanospirillaceae</taxon>
        <taxon>Neptuniibacter</taxon>
    </lineage>
</organism>
<dbReference type="PROSITE" id="PS50885">
    <property type="entry name" value="HAMP"/>
    <property type="match status" value="1"/>
</dbReference>
<dbReference type="Gene3D" id="6.10.340.10">
    <property type="match status" value="1"/>
</dbReference>
<dbReference type="InterPro" id="IPR043128">
    <property type="entry name" value="Rev_trsase/Diguanyl_cyclase"/>
</dbReference>
<dbReference type="SUPFAM" id="SSF141868">
    <property type="entry name" value="EAL domain-like"/>
    <property type="match status" value="1"/>
</dbReference>
<keyword evidence="6" id="KW-1185">Reference proteome</keyword>
<dbReference type="PANTHER" id="PTHR44757">
    <property type="entry name" value="DIGUANYLATE CYCLASE DGCP"/>
    <property type="match status" value="1"/>
</dbReference>
<reference evidence="5 6" key="1">
    <citation type="submission" date="2006-02" db="EMBL/GenBank/DDBJ databases">
        <authorList>
            <person name="Pinhassi J."/>
            <person name="Pedros-Alio C."/>
            <person name="Ferriera S."/>
            <person name="Johnson J."/>
            <person name="Kravitz S."/>
            <person name="Halpern A."/>
            <person name="Remington K."/>
            <person name="Beeson K."/>
            <person name="Tran B."/>
            <person name="Rogers Y.-H."/>
            <person name="Friedman R."/>
            <person name="Venter J.C."/>
        </authorList>
    </citation>
    <scope>NUCLEOTIDE SEQUENCE [LARGE SCALE GENOMIC DNA]</scope>
    <source>
        <strain evidence="5 6">MED92</strain>
    </source>
</reference>
<dbReference type="EMBL" id="AAOW01000003">
    <property type="protein sequence ID" value="EAR62283.1"/>
    <property type="molecule type" value="Genomic_DNA"/>
</dbReference>
<dbReference type="Pfam" id="PF00990">
    <property type="entry name" value="GGDEF"/>
    <property type="match status" value="1"/>
</dbReference>
<proteinExistence type="predicted"/>
<feature type="domain" description="EAL" evidence="2">
    <location>
        <begin position="518"/>
        <end position="770"/>
    </location>
</feature>
<dbReference type="InterPro" id="IPR000160">
    <property type="entry name" value="GGDEF_dom"/>
</dbReference>
<dbReference type="RefSeq" id="WP_007020593.1">
    <property type="nucleotide sequence ID" value="NZ_CH724125.1"/>
</dbReference>
<evidence type="ECO:0008006" key="7">
    <source>
        <dbReference type="Google" id="ProtNLM"/>
    </source>
</evidence>
<dbReference type="Pfam" id="PF00563">
    <property type="entry name" value="EAL"/>
    <property type="match status" value="1"/>
</dbReference>
<dbReference type="SMART" id="SM00052">
    <property type="entry name" value="EAL"/>
    <property type="match status" value="1"/>
</dbReference>
<dbReference type="PROSITE" id="PS50887">
    <property type="entry name" value="GGDEF"/>
    <property type="match status" value="1"/>
</dbReference>
<dbReference type="OrthoDB" id="8416215at2"/>
<dbReference type="InterPro" id="IPR001633">
    <property type="entry name" value="EAL_dom"/>
</dbReference>
<dbReference type="SMART" id="SM00267">
    <property type="entry name" value="GGDEF"/>
    <property type="match status" value="1"/>
</dbReference>
<dbReference type="PROSITE" id="PS50883">
    <property type="entry name" value="EAL"/>
    <property type="match status" value="1"/>
</dbReference>
<dbReference type="InterPro" id="IPR035919">
    <property type="entry name" value="EAL_sf"/>
</dbReference>
<dbReference type="Gene3D" id="3.30.70.270">
    <property type="match status" value="1"/>
</dbReference>
<evidence type="ECO:0000313" key="6">
    <source>
        <dbReference type="Proteomes" id="UP000002171"/>
    </source>
</evidence>
<dbReference type="PANTHER" id="PTHR44757:SF2">
    <property type="entry name" value="BIOFILM ARCHITECTURE MAINTENANCE PROTEIN MBAA"/>
    <property type="match status" value="1"/>
</dbReference>
<dbReference type="CDD" id="cd01949">
    <property type="entry name" value="GGDEF"/>
    <property type="match status" value="1"/>
</dbReference>
<gene>
    <name evidence="5" type="ORF">MED92_14638</name>
</gene>
<dbReference type="InterPro" id="IPR052155">
    <property type="entry name" value="Biofilm_reg_signaling"/>
</dbReference>
<keyword evidence="1" id="KW-0812">Transmembrane</keyword>
<protein>
    <recommendedName>
        <fullName evidence="7">GGDEF domain-containing protein</fullName>
    </recommendedName>
</protein>
<accession>A0A7U8C648</accession>
<dbReference type="InterPro" id="IPR003660">
    <property type="entry name" value="HAMP_dom"/>
</dbReference>
<dbReference type="CDD" id="cd01948">
    <property type="entry name" value="EAL"/>
    <property type="match status" value="1"/>
</dbReference>
<evidence type="ECO:0000313" key="5">
    <source>
        <dbReference type="EMBL" id="EAR62283.1"/>
    </source>
</evidence>
<evidence type="ECO:0000259" key="4">
    <source>
        <dbReference type="PROSITE" id="PS50887"/>
    </source>
</evidence>
<feature type="domain" description="HAMP" evidence="3">
    <location>
        <begin position="282"/>
        <end position="334"/>
    </location>
</feature>
<name>A0A7U8C648_NEPCE</name>
<evidence type="ECO:0000256" key="1">
    <source>
        <dbReference type="SAM" id="Phobius"/>
    </source>
</evidence>
<dbReference type="InterPro" id="IPR029787">
    <property type="entry name" value="Nucleotide_cyclase"/>
</dbReference>
<dbReference type="GO" id="GO:0007165">
    <property type="term" value="P:signal transduction"/>
    <property type="evidence" value="ECO:0007669"/>
    <property type="project" value="InterPro"/>
</dbReference>
<dbReference type="Gene3D" id="3.20.20.450">
    <property type="entry name" value="EAL domain"/>
    <property type="match status" value="1"/>
</dbReference>
<evidence type="ECO:0000259" key="3">
    <source>
        <dbReference type="PROSITE" id="PS50885"/>
    </source>
</evidence>
<dbReference type="SUPFAM" id="SSF55073">
    <property type="entry name" value="Nucleotide cyclase"/>
    <property type="match status" value="1"/>
</dbReference>
<feature type="transmembrane region" description="Helical" evidence="1">
    <location>
        <begin position="261"/>
        <end position="280"/>
    </location>
</feature>
<feature type="domain" description="GGDEF" evidence="4">
    <location>
        <begin position="370"/>
        <end position="509"/>
    </location>
</feature>